<keyword evidence="1" id="KW-0472">Membrane</keyword>
<organism evidence="3 4">
    <name type="scientific">Acinetobacter haemolyticus ATCC 19194</name>
    <dbReference type="NCBI Taxonomy" id="707232"/>
    <lineage>
        <taxon>Bacteria</taxon>
        <taxon>Pseudomonadati</taxon>
        <taxon>Pseudomonadota</taxon>
        <taxon>Gammaproteobacteria</taxon>
        <taxon>Moraxellales</taxon>
        <taxon>Moraxellaceae</taxon>
        <taxon>Acinetobacter</taxon>
    </lineage>
</organism>
<dbReference type="InterPro" id="IPR051599">
    <property type="entry name" value="Cell_Envelope_Assoc"/>
</dbReference>
<feature type="transmembrane region" description="Helical" evidence="1">
    <location>
        <begin position="58"/>
        <end position="78"/>
    </location>
</feature>
<dbReference type="GO" id="GO:0000270">
    <property type="term" value="P:peptidoglycan metabolic process"/>
    <property type="evidence" value="ECO:0007669"/>
    <property type="project" value="TreeGrafter"/>
</dbReference>
<name>D4XT38_ACIHA</name>
<dbReference type="InterPro" id="IPR003848">
    <property type="entry name" value="DUF218"/>
</dbReference>
<protein>
    <recommendedName>
        <fullName evidence="2">DUF218 domain-containing protein</fullName>
    </recommendedName>
</protein>
<evidence type="ECO:0000256" key="1">
    <source>
        <dbReference type="SAM" id="Phobius"/>
    </source>
</evidence>
<dbReference type="GO" id="GO:0005886">
    <property type="term" value="C:plasma membrane"/>
    <property type="evidence" value="ECO:0007669"/>
    <property type="project" value="TreeGrafter"/>
</dbReference>
<evidence type="ECO:0000259" key="2">
    <source>
        <dbReference type="Pfam" id="PF02698"/>
    </source>
</evidence>
<feature type="domain" description="DUF218" evidence="2">
    <location>
        <begin position="128"/>
        <end position="273"/>
    </location>
</feature>
<dbReference type="Proteomes" id="UP000003085">
    <property type="component" value="Unassembled WGS sequence"/>
</dbReference>
<dbReference type="GO" id="GO:0043164">
    <property type="term" value="P:Gram-negative-bacterium-type cell wall biogenesis"/>
    <property type="evidence" value="ECO:0007669"/>
    <property type="project" value="TreeGrafter"/>
</dbReference>
<dbReference type="Gene3D" id="3.40.50.620">
    <property type="entry name" value="HUPs"/>
    <property type="match status" value="1"/>
</dbReference>
<dbReference type="CDD" id="cd06259">
    <property type="entry name" value="YdcF-like"/>
    <property type="match status" value="1"/>
</dbReference>
<dbReference type="PANTHER" id="PTHR30336:SF4">
    <property type="entry name" value="ENVELOPE BIOGENESIS FACTOR ELYC"/>
    <property type="match status" value="1"/>
</dbReference>
<comment type="caution">
    <text evidence="3">The sequence shown here is derived from an EMBL/GenBank/DDBJ whole genome shotgun (WGS) entry which is preliminary data.</text>
</comment>
<sequence length="284" mass="32518">MKRFAFRLFFHTLSKFKSTSIQSMQISSWLRIFFAVIGFILLIDGAVLIALKKIHIGTVLPLLLGLFFCLYSFFYYHLERFFFYHFRLHSIWRFGWLCFWVWLISLGYFFNYLNKNNSQVEVPTSVAAIIVLGSGIENGQPSATLAKRLDRAAPIALTQPNAKLLLTGGVDFGETESEAIVMSRYLQQQHHIPATQIILEDKSTSTELNLKNSQPLLQAHKISLQQPIAIVTSDFHTLRAAAIAKKQGYSNITTIGSTTPLQTRYNAWLREYFAYVSGWLLNEY</sequence>
<evidence type="ECO:0000313" key="3">
    <source>
        <dbReference type="EMBL" id="EFF81638.1"/>
    </source>
</evidence>
<accession>D4XT38</accession>
<reference evidence="4" key="1">
    <citation type="submission" date="2010-03" db="EMBL/GenBank/DDBJ databases">
        <title>Complete sequence of Mobiluncus curtisii ATCC 43063.</title>
        <authorList>
            <person name="Muzny D."/>
            <person name="Qin X."/>
            <person name="Deng J."/>
            <person name="Jiang H."/>
            <person name="Liu Y."/>
            <person name="Qu J."/>
            <person name="Song X.-Z."/>
            <person name="Zhang L."/>
            <person name="Thornton R."/>
            <person name="Coyle M."/>
            <person name="Francisco L."/>
            <person name="Jackson L."/>
            <person name="Javaid M."/>
            <person name="Korchina V."/>
            <person name="Kovar C."/>
            <person name="Mata R."/>
            <person name="Mathew T."/>
            <person name="Ngo R."/>
            <person name="Nguyen L."/>
            <person name="Nguyen N."/>
            <person name="Okwuonu G."/>
            <person name="Ongeri F."/>
            <person name="Pham C."/>
            <person name="Simmons D."/>
            <person name="Wilczek-Boney K."/>
            <person name="Hale W."/>
            <person name="Jakkamsetti A."/>
            <person name="Pham P."/>
            <person name="Ruth R."/>
            <person name="San Lucas F."/>
            <person name="Warren J."/>
            <person name="Zhang J."/>
            <person name="Zhao Z."/>
            <person name="Zhou C."/>
            <person name="Zhu D."/>
            <person name="Lee S."/>
            <person name="Bess C."/>
            <person name="Blankenburg K."/>
            <person name="Forbes L."/>
            <person name="Fu Q."/>
            <person name="Gubbala S."/>
            <person name="Hirani K."/>
            <person name="Jayaseelan J.C."/>
            <person name="Lara F."/>
            <person name="Munidasa M."/>
            <person name="Palculict T."/>
            <person name="Patil S."/>
            <person name="Pu L.-L."/>
            <person name="Saada N."/>
            <person name="Tang L."/>
            <person name="Weissenberger G."/>
            <person name="Zhu Y."/>
            <person name="Hemphill L."/>
            <person name="Shang Y."/>
            <person name="Youmans B."/>
            <person name="Ayvaz T."/>
            <person name="Ross M."/>
            <person name="Santibanez J."/>
            <person name="Aqrawi P."/>
            <person name="Gross S."/>
            <person name="Joshi V."/>
            <person name="Fowler G."/>
            <person name="Nazareth L."/>
            <person name="Reid J."/>
            <person name="Worley K."/>
            <person name="Petrosino J."/>
            <person name="Highlander S."/>
            <person name="Gibbs R."/>
            <person name="Gibbs R."/>
        </authorList>
    </citation>
    <scope>NUCLEOTIDE SEQUENCE [LARGE SCALE GENOMIC DNA]</scope>
    <source>
        <strain evidence="4">ATCC 19194</strain>
    </source>
</reference>
<evidence type="ECO:0000313" key="4">
    <source>
        <dbReference type="Proteomes" id="UP000003085"/>
    </source>
</evidence>
<dbReference type="HOGENOM" id="CLU_051474_2_2_6"/>
<dbReference type="AlphaFoldDB" id="D4XT38"/>
<dbReference type="EMBL" id="ADMT01000216">
    <property type="protein sequence ID" value="EFF81638.1"/>
    <property type="molecule type" value="Genomic_DNA"/>
</dbReference>
<proteinExistence type="predicted"/>
<feature type="transmembrane region" description="Helical" evidence="1">
    <location>
        <begin position="28"/>
        <end position="51"/>
    </location>
</feature>
<keyword evidence="1" id="KW-0812">Transmembrane</keyword>
<dbReference type="InterPro" id="IPR014729">
    <property type="entry name" value="Rossmann-like_a/b/a_fold"/>
</dbReference>
<gene>
    <name evidence="3" type="ORF">HMP0015_2880</name>
</gene>
<dbReference type="Pfam" id="PF02698">
    <property type="entry name" value="DUF218"/>
    <property type="match status" value="1"/>
</dbReference>
<keyword evidence="1" id="KW-1133">Transmembrane helix</keyword>
<dbReference type="PANTHER" id="PTHR30336">
    <property type="entry name" value="INNER MEMBRANE PROTEIN, PROBABLE PERMEASE"/>
    <property type="match status" value="1"/>
</dbReference>
<feature type="transmembrane region" description="Helical" evidence="1">
    <location>
        <begin position="90"/>
        <end position="110"/>
    </location>
</feature>